<accession>U9UFW4</accession>
<dbReference type="HOGENOM" id="CLU_2470208_0_0_1"/>
<dbReference type="EMBL" id="KI278378">
    <property type="protein sequence ID" value="ESA19290.1"/>
    <property type="molecule type" value="Genomic_DNA"/>
</dbReference>
<dbReference type="AlphaFoldDB" id="U9UFW4"/>
<reference evidence="1" key="1">
    <citation type="submission" date="2013-07" db="EMBL/GenBank/DDBJ databases">
        <title>The genome of an arbuscular mycorrhizal fungus provides insights into the evolution of the oldest plant symbiosis.</title>
        <authorList>
            <consortium name="DOE Joint Genome Institute"/>
            <person name="Tisserant E."/>
            <person name="Malbreil M."/>
            <person name="Kuo A."/>
            <person name="Kohler A."/>
            <person name="Symeonidi A."/>
            <person name="Balestrini R."/>
            <person name="Charron P."/>
            <person name="Duensing N."/>
            <person name="Frei-dit-Frey N."/>
            <person name="Gianinazzi-Pearson V."/>
            <person name="Gilbert B."/>
            <person name="Handa Y."/>
            <person name="Hijri M."/>
            <person name="Kaul R."/>
            <person name="Kawaguchi M."/>
            <person name="Krajinski F."/>
            <person name="Lammers P."/>
            <person name="Lapierre D."/>
            <person name="Masclaux F.G."/>
            <person name="Murat C."/>
            <person name="Morin E."/>
            <person name="Ndikumana S."/>
            <person name="Pagni M."/>
            <person name="Petitpierre D."/>
            <person name="Requena N."/>
            <person name="Rosikiewicz P."/>
            <person name="Riley R."/>
            <person name="Saito K."/>
            <person name="San Clemente H."/>
            <person name="Shapiro H."/>
            <person name="van Tuinen D."/>
            <person name="Becard G."/>
            <person name="Bonfante P."/>
            <person name="Paszkowski U."/>
            <person name="Shachar-Hill Y."/>
            <person name="Young J.P."/>
            <person name="Sanders I.R."/>
            <person name="Henrissat B."/>
            <person name="Rensing S.A."/>
            <person name="Grigoriev I.V."/>
            <person name="Corradi N."/>
            <person name="Roux C."/>
            <person name="Martin F."/>
        </authorList>
    </citation>
    <scope>NUCLEOTIDE SEQUENCE</scope>
    <source>
        <strain evidence="1">DAOM 197198</strain>
    </source>
</reference>
<protein>
    <submittedName>
        <fullName evidence="1">Uncharacterized protein</fullName>
    </submittedName>
</protein>
<evidence type="ECO:0000313" key="1">
    <source>
        <dbReference type="EMBL" id="ESA19290.1"/>
    </source>
</evidence>
<proteinExistence type="predicted"/>
<sequence length="88" mass="10045">MGVKAIEMTIEKTAILIESTSDFYTLWCSSHLHLREIKTIFDYKKGRVWVPNDKMHGERSGEPGWDVQVDGGKTISTFVQEIGEPDIF</sequence>
<gene>
    <name evidence="1" type="ORF">GLOINDRAFT_19737</name>
</gene>
<name>U9UFW4_RHIID</name>
<organism evidence="1">
    <name type="scientific">Rhizophagus irregularis (strain DAOM 181602 / DAOM 197198 / MUCL 43194)</name>
    <name type="common">Arbuscular mycorrhizal fungus</name>
    <name type="synonym">Glomus intraradices</name>
    <dbReference type="NCBI Taxonomy" id="747089"/>
    <lineage>
        <taxon>Eukaryota</taxon>
        <taxon>Fungi</taxon>
        <taxon>Fungi incertae sedis</taxon>
        <taxon>Mucoromycota</taxon>
        <taxon>Glomeromycotina</taxon>
        <taxon>Glomeromycetes</taxon>
        <taxon>Glomerales</taxon>
        <taxon>Glomeraceae</taxon>
        <taxon>Rhizophagus</taxon>
    </lineage>
</organism>